<sequence length="156" mass="17302">MKALQSLTELFTQSVTDAKNVELWAENGQIDCTQGLNVDGFDIAYTVNINMSNVDVQPEILMMHLVTWLNQYDVARESKGLEPPAFATQRLDNGHFDIKLQVDIKETYSLEESATGAWKQGDARLDCVSDFAIAAIEDELPLLEFIGSTGDLPECS</sequence>
<dbReference type="EMBL" id="SEZN01000037">
    <property type="protein sequence ID" value="RYU62193.1"/>
    <property type="molecule type" value="Genomic_DNA"/>
</dbReference>
<gene>
    <name evidence="1" type="ORF">ERW53_16930</name>
</gene>
<reference evidence="1 2" key="1">
    <citation type="submission" date="2019-02" db="EMBL/GenBank/DDBJ databases">
        <title>Genome sequences of Aliivibrio finisterrensis strains from farmed Atlantic salmon.</title>
        <authorList>
            <person name="Bowman J.P."/>
        </authorList>
    </citation>
    <scope>NUCLEOTIDE SEQUENCE [LARGE SCALE GENOMIC DNA]</scope>
    <source>
        <strain evidence="1 2">A21</strain>
    </source>
</reference>
<proteinExistence type="predicted"/>
<dbReference type="Proteomes" id="UP000294166">
    <property type="component" value="Unassembled WGS sequence"/>
</dbReference>
<dbReference type="RefSeq" id="WP_130048946.1">
    <property type="nucleotide sequence ID" value="NZ_SEZL01000035.1"/>
</dbReference>
<comment type="caution">
    <text evidence="1">The sequence shown here is derived from an EMBL/GenBank/DDBJ whole genome shotgun (WGS) entry which is preliminary data.</text>
</comment>
<name>A0ABY0I3C8_9GAMM</name>
<evidence type="ECO:0000313" key="2">
    <source>
        <dbReference type="Proteomes" id="UP000294166"/>
    </source>
</evidence>
<dbReference type="Pfam" id="PF06891">
    <property type="entry name" value="P2_Phage_GpR"/>
    <property type="match status" value="1"/>
</dbReference>
<protein>
    <submittedName>
        <fullName evidence="1">Phage tail protein</fullName>
    </submittedName>
</protein>
<dbReference type="InterPro" id="IPR009678">
    <property type="entry name" value="Phage_tail_completion_R"/>
</dbReference>
<accession>A0ABY0I3C8</accession>
<organism evidence="1 2">
    <name type="scientific">Aliivibrio finisterrensis</name>
    <dbReference type="NCBI Taxonomy" id="511998"/>
    <lineage>
        <taxon>Bacteria</taxon>
        <taxon>Pseudomonadati</taxon>
        <taxon>Pseudomonadota</taxon>
        <taxon>Gammaproteobacteria</taxon>
        <taxon>Vibrionales</taxon>
        <taxon>Vibrionaceae</taxon>
        <taxon>Aliivibrio</taxon>
    </lineage>
</organism>
<keyword evidence="2" id="KW-1185">Reference proteome</keyword>
<evidence type="ECO:0000313" key="1">
    <source>
        <dbReference type="EMBL" id="RYU62193.1"/>
    </source>
</evidence>